<feature type="transmembrane region" description="Helical" evidence="1">
    <location>
        <begin position="272"/>
        <end position="294"/>
    </location>
</feature>
<reference evidence="2" key="1">
    <citation type="journal article" date="2020" name="Stud. Mycol.">
        <title>101 Dothideomycetes genomes: a test case for predicting lifestyles and emergence of pathogens.</title>
        <authorList>
            <person name="Haridas S."/>
            <person name="Albert R."/>
            <person name="Binder M."/>
            <person name="Bloem J."/>
            <person name="Labutti K."/>
            <person name="Salamov A."/>
            <person name="Andreopoulos B."/>
            <person name="Baker S."/>
            <person name="Barry K."/>
            <person name="Bills G."/>
            <person name="Bluhm B."/>
            <person name="Cannon C."/>
            <person name="Castanera R."/>
            <person name="Culley D."/>
            <person name="Daum C."/>
            <person name="Ezra D."/>
            <person name="Gonzalez J."/>
            <person name="Henrissat B."/>
            <person name="Kuo A."/>
            <person name="Liang C."/>
            <person name="Lipzen A."/>
            <person name="Lutzoni F."/>
            <person name="Magnuson J."/>
            <person name="Mondo S."/>
            <person name="Nolan M."/>
            <person name="Ohm R."/>
            <person name="Pangilinan J."/>
            <person name="Park H.-J."/>
            <person name="Ramirez L."/>
            <person name="Alfaro M."/>
            <person name="Sun H."/>
            <person name="Tritt A."/>
            <person name="Yoshinaga Y."/>
            <person name="Zwiers L.-H."/>
            <person name="Turgeon B."/>
            <person name="Goodwin S."/>
            <person name="Spatafora J."/>
            <person name="Crous P."/>
            <person name="Grigoriev I."/>
        </authorList>
    </citation>
    <scope>NUCLEOTIDE SEQUENCE</scope>
    <source>
        <strain evidence="2">CBS 125425</strain>
    </source>
</reference>
<name>A0A9P4QSS1_9PLEO</name>
<keyword evidence="1" id="KW-1133">Transmembrane helix</keyword>
<sequence>MLLERDIFTANTQSELELLRFSGVPNHMLSGLYRRSNGFFGFEESLDGNGRRQLHITWFRFIVKIAIDCSGFNYVWHELTFVSRWNADQCAILCIGVPTSFKHLLSTALSSIWTRIPSSEPYSLHVPLMEAIISLQDSAVWSIRDIVRNIEKDRSRSSRAFFDFLSLHEAARHAIHSSETLGVSVGTLEAMKKQMLDLLGVDRHRVSAERIHVHMDYQIRVLQNLERRCESNKERLQNEISLAYSMIAQRDSQAMTKLGEAAKIDSGAMRTIAEVTMAFLPPTFLSAIFSTSFFNYTPGEGAEPSRWSVSSMFWIYWVFAIPLTGLTMAAWVWRKERTKKRRGA</sequence>
<comment type="caution">
    <text evidence="2">The sequence shown here is derived from an EMBL/GenBank/DDBJ whole genome shotgun (WGS) entry which is preliminary data.</text>
</comment>
<dbReference type="Gene3D" id="1.20.58.340">
    <property type="entry name" value="Magnesium transport protein CorA, transmembrane region"/>
    <property type="match status" value="1"/>
</dbReference>
<dbReference type="OrthoDB" id="2830640at2759"/>
<evidence type="ECO:0000313" key="3">
    <source>
        <dbReference type="Proteomes" id="UP000799444"/>
    </source>
</evidence>
<keyword evidence="1" id="KW-0472">Membrane</keyword>
<keyword evidence="1" id="KW-0812">Transmembrane</keyword>
<gene>
    <name evidence="2" type="ORF">EJ04DRAFT_497713</name>
</gene>
<accession>A0A9P4QSS1</accession>
<evidence type="ECO:0000256" key="1">
    <source>
        <dbReference type="SAM" id="Phobius"/>
    </source>
</evidence>
<keyword evidence="3" id="KW-1185">Reference proteome</keyword>
<protein>
    <submittedName>
        <fullName evidence="2">Uncharacterized protein</fullName>
    </submittedName>
</protein>
<feature type="transmembrane region" description="Helical" evidence="1">
    <location>
        <begin position="314"/>
        <end position="333"/>
    </location>
</feature>
<dbReference type="EMBL" id="ML996185">
    <property type="protein sequence ID" value="KAF2732009.1"/>
    <property type="molecule type" value="Genomic_DNA"/>
</dbReference>
<dbReference type="AlphaFoldDB" id="A0A9P4QSS1"/>
<evidence type="ECO:0000313" key="2">
    <source>
        <dbReference type="EMBL" id="KAF2732009.1"/>
    </source>
</evidence>
<proteinExistence type="predicted"/>
<organism evidence="2 3">
    <name type="scientific">Polyplosphaeria fusca</name>
    <dbReference type="NCBI Taxonomy" id="682080"/>
    <lineage>
        <taxon>Eukaryota</taxon>
        <taxon>Fungi</taxon>
        <taxon>Dikarya</taxon>
        <taxon>Ascomycota</taxon>
        <taxon>Pezizomycotina</taxon>
        <taxon>Dothideomycetes</taxon>
        <taxon>Pleosporomycetidae</taxon>
        <taxon>Pleosporales</taxon>
        <taxon>Tetraplosphaeriaceae</taxon>
        <taxon>Polyplosphaeria</taxon>
    </lineage>
</organism>
<dbReference type="Proteomes" id="UP000799444">
    <property type="component" value="Unassembled WGS sequence"/>
</dbReference>